<evidence type="ECO:0000256" key="2">
    <source>
        <dbReference type="ARBA" id="ARBA00004514"/>
    </source>
</evidence>
<evidence type="ECO:0000256" key="11">
    <source>
        <dbReference type="PROSITE-ProRule" id="PRU00221"/>
    </source>
</evidence>
<dbReference type="GO" id="GO:0005782">
    <property type="term" value="C:peroxisomal matrix"/>
    <property type="evidence" value="ECO:0007669"/>
    <property type="project" value="UniProtKB-SubCell"/>
</dbReference>
<evidence type="ECO:0000256" key="4">
    <source>
        <dbReference type="ARBA" id="ARBA00022490"/>
    </source>
</evidence>
<evidence type="ECO:0000256" key="6">
    <source>
        <dbReference type="ARBA" id="ARBA00022737"/>
    </source>
</evidence>
<keyword evidence="8" id="KW-0576">Peroxisome</keyword>
<dbReference type="AlphaFoldDB" id="L8HJE1"/>
<dbReference type="PANTHER" id="PTHR46027">
    <property type="entry name" value="PEROXISOMAL TARGETING SIGNAL 2 RECEPTOR"/>
    <property type="match status" value="1"/>
</dbReference>
<evidence type="ECO:0000256" key="1">
    <source>
        <dbReference type="ARBA" id="ARBA00004253"/>
    </source>
</evidence>
<reference evidence="12 13" key="1">
    <citation type="journal article" date="2013" name="Genome Biol.">
        <title>Genome of Acanthamoeba castellanii highlights extensive lateral gene transfer and early evolution of tyrosine kinase signaling.</title>
        <authorList>
            <person name="Clarke M."/>
            <person name="Lohan A.J."/>
            <person name="Liu B."/>
            <person name="Lagkouvardos I."/>
            <person name="Roy S."/>
            <person name="Zafar N."/>
            <person name="Bertelli C."/>
            <person name="Schilde C."/>
            <person name="Kianianmomeni A."/>
            <person name="Burglin T.R."/>
            <person name="Frech C."/>
            <person name="Turcotte B."/>
            <person name="Kopec K.O."/>
            <person name="Synnott J.M."/>
            <person name="Choo C."/>
            <person name="Paponov I."/>
            <person name="Finkler A."/>
            <person name="Soon Heng Tan C."/>
            <person name="Hutchins A.P."/>
            <person name="Weinmeier T."/>
            <person name="Rattei T."/>
            <person name="Chu J.S."/>
            <person name="Gimenez G."/>
            <person name="Irimia M."/>
            <person name="Rigden D.J."/>
            <person name="Fitzpatrick D.A."/>
            <person name="Lorenzo-Morales J."/>
            <person name="Bateman A."/>
            <person name="Chiu C.H."/>
            <person name="Tang P."/>
            <person name="Hegemann P."/>
            <person name="Fromm H."/>
            <person name="Raoult D."/>
            <person name="Greub G."/>
            <person name="Miranda-Saavedra D."/>
            <person name="Chen N."/>
            <person name="Nash P."/>
            <person name="Ginger M.L."/>
            <person name="Horn M."/>
            <person name="Schaap P."/>
            <person name="Caler L."/>
            <person name="Loftus B."/>
        </authorList>
    </citation>
    <scope>NUCLEOTIDE SEQUENCE [LARGE SCALE GENOMIC DNA]</scope>
    <source>
        <strain evidence="12 13">Neff</strain>
    </source>
</reference>
<organism evidence="12 13">
    <name type="scientific">Acanthamoeba castellanii (strain ATCC 30010 / Neff)</name>
    <dbReference type="NCBI Taxonomy" id="1257118"/>
    <lineage>
        <taxon>Eukaryota</taxon>
        <taxon>Amoebozoa</taxon>
        <taxon>Discosea</taxon>
        <taxon>Longamoebia</taxon>
        <taxon>Centramoebida</taxon>
        <taxon>Acanthamoebidae</taxon>
        <taxon>Acanthamoeba</taxon>
    </lineage>
</organism>
<evidence type="ECO:0000256" key="8">
    <source>
        <dbReference type="ARBA" id="ARBA00023140"/>
    </source>
</evidence>
<dbReference type="SMART" id="SM00320">
    <property type="entry name" value="WD40"/>
    <property type="match status" value="6"/>
</dbReference>
<dbReference type="PROSITE" id="PS50294">
    <property type="entry name" value="WD_REPEATS_REGION"/>
    <property type="match status" value="1"/>
</dbReference>
<gene>
    <name evidence="12" type="ORF">ACA1_174700</name>
</gene>
<proteinExistence type="inferred from homology"/>
<comment type="subcellular location">
    <subcellularLocation>
        <location evidence="2">Cytoplasm</location>
        <location evidence="2">Cytosol</location>
    </subcellularLocation>
    <subcellularLocation>
        <location evidence="1">Peroxisome matrix</location>
    </subcellularLocation>
</comment>
<dbReference type="InterPro" id="IPR036322">
    <property type="entry name" value="WD40_repeat_dom_sf"/>
</dbReference>
<dbReference type="STRING" id="1257118.L8HJE1"/>
<evidence type="ECO:0000256" key="10">
    <source>
        <dbReference type="ARBA" id="ARBA00032565"/>
    </source>
</evidence>
<dbReference type="PROSITE" id="PS50082">
    <property type="entry name" value="WD_REPEATS_2"/>
    <property type="match status" value="5"/>
</dbReference>
<evidence type="ECO:0000256" key="3">
    <source>
        <dbReference type="ARBA" id="ARBA00022448"/>
    </source>
</evidence>
<dbReference type="InterPro" id="IPR001680">
    <property type="entry name" value="WD40_rpt"/>
</dbReference>
<evidence type="ECO:0000256" key="5">
    <source>
        <dbReference type="ARBA" id="ARBA00022574"/>
    </source>
</evidence>
<keyword evidence="3" id="KW-0813">Transport</keyword>
<evidence type="ECO:0000256" key="9">
    <source>
        <dbReference type="ARBA" id="ARBA00024017"/>
    </source>
</evidence>
<dbReference type="KEGG" id="acan:ACA1_174700"/>
<feature type="repeat" description="WD" evidence="11">
    <location>
        <begin position="211"/>
        <end position="230"/>
    </location>
</feature>
<dbReference type="InterPro" id="IPR044536">
    <property type="entry name" value="PEX7"/>
</dbReference>
<dbReference type="GeneID" id="14925837"/>
<dbReference type="EMBL" id="KB007811">
    <property type="protein sequence ID" value="ELR24808.1"/>
    <property type="molecule type" value="Genomic_DNA"/>
</dbReference>
<comment type="similarity">
    <text evidence="9">Belongs to the WD repeat peroxin-7 family.</text>
</comment>
<sequence length="325" mass="36454">MEGLPPAPLPPFETGLSCYSVEFSPFEDNKLAVACSQHFGIIGNGRQLVLQAMPGGMTVVAAFDTQDGLYDCTWSENNERHLLSSSGDGSIKLWDTGLPPAQNPLRSFHEHTNEAYSVDWNLVAKDSFVSGAWDNTVKFWSPERHESIRTWREHSYCVYSTIWSPTSATLFASASGDGTLRLWDVNEAGAALVIPAHGGMEVLTCDWSKYNDNILVSGSVDKSIKVWDIRKPRDPLFVLQGHTFAVRRLKCSPYNENIIASVSYDMSMMLWDLGRPEDPFMQRYEHHTEFALGVDFNIFVEGQVATCAWDERVFVFDQNVGPVLR</sequence>
<dbReference type="InterPro" id="IPR020472">
    <property type="entry name" value="WD40_PAC1"/>
</dbReference>
<feature type="repeat" description="WD" evidence="11">
    <location>
        <begin position="151"/>
        <end position="193"/>
    </location>
</feature>
<dbReference type="Proteomes" id="UP000011083">
    <property type="component" value="Unassembled WGS sequence"/>
</dbReference>
<dbReference type="PANTHER" id="PTHR46027:SF1">
    <property type="entry name" value="PEROXISOMAL TARGETING SIGNAL 2 RECEPTOR"/>
    <property type="match status" value="1"/>
</dbReference>
<feature type="repeat" description="WD" evidence="11">
    <location>
        <begin position="108"/>
        <end position="150"/>
    </location>
</feature>
<evidence type="ECO:0000256" key="7">
    <source>
        <dbReference type="ARBA" id="ARBA00022927"/>
    </source>
</evidence>
<keyword evidence="6" id="KW-0677">Repeat</keyword>
<dbReference type="VEuPathDB" id="AmoebaDB:ACA1_174700"/>
<evidence type="ECO:0000313" key="13">
    <source>
        <dbReference type="Proteomes" id="UP000011083"/>
    </source>
</evidence>
<name>L8HJE1_ACACF</name>
<dbReference type="InterPro" id="IPR019775">
    <property type="entry name" value="WD40_repeat_CS"/>
</dbReference>
<dbReference type="RefSeq" id="XP_004356708.1">
    <property type="nucleotide sequence ID" value="XM_004356655.1"/>
</dbReference>
<dbReference type="GO" id="GO:0005829">
    <property type="term" value="C:cytosol"/>
    <property type="evidence" value="ECO:0007669"/>
    <property type="project" value="UniProtKB-SubCell"/>
</dbReference>
<evidence type="ECO:0000313" key="12">
    <source>
        <dbReference type="EMBL" id="ELR24808.1"/>
    </source>
</evidence>
<dbReference type="Gene3D" id="2.130.10.10">
    <property type="entry name" value="YVTN repeat-like/Quinoprotein amine dehydrogenase"/>
    <property type="match status" value="1"/>
</dbReference>
<keyword evidence="5 11" id="KW-0853">WD repeat</keyword>
<keyword evidence="7" id="KW-0653">Protein transport</keyword>
<dbReference type="SUPFAM" id="SSF50978">
    <property type="entry name" value="WD40 repeat-like"/>
    <property type="match status" value="1"/>
</dbReference>
<feature type="repeat" description="WD" evidence="11">
    <location>
        <begin position="239"/>
        <end position="273"/>
    </location>
</feature>
<accession>L8HJE1</accession>
<dbReference type="GO" id="GO:0016558">
    <property type="term" value="P:protein import into peroxisome matrix"/>
    <property type="evidence" value="ECO:0007669"/>
    <property type="project" value="InterPro"/>
</dbReference>
<dbReference type="PROSITE" id="PS00678">
    <property type="entry name" value="WD_REPEATS_1"/>
    <property type="match status" value="2"/>
</dbReference>
<dbReference type="GO" id="GO:0005053">
    <property type="term" value="F:peroxisome matrix targeting signal-2 binding"/>
    <property type="evidence" value="ECO:0007669"/>
    <property type="project" value="InterPro"/>
</dbReference>
<feature type="repeat" description="WD" evidence="11">
    <location>
        <begin position="78"/>
        <end position="95"/>
    </location>
</feature>
<dbReference type="OrthoDB" id="273771at2759"/>
<dbReference type="PRINTS" id="PR00320">
    <property type="entry name" value="GPROTEINBRPT"/>
</dbReference>
<dbReference type="Pfam" id="PF00400">
    <property type="entry name" value="WD40"/>
    <property type="match status" value="5"/>
</dbReference>
<dbReference type="InterPro" id="IPR015943">
    <property type="entry name" value="WD40/YVTN_repeat-like_dom_sf"/>
</dbReference>
<keyword evidence="4" id="KW-0963">Cytoplasm</keyword>
<keyword evidence="13" id="KW-1185">Reference proteome</keyword>
<dbReference type="OMA" id="FAVHWNL"/>
<protein>
    <recommendedName>
        <fullName evidence="10">Peroxin-7</fullName>
    </recommendedName>
</protein>